<protein>
    <submittedName>
        <fullName evidence="1">Uncharacterized protein</fullName>
    </submittedName>
</protein>
<accession>A0A0U1KZV5</accession>
<dbReference type="AlphaFoldDB" id="A0A0U1KZV5"/>
<proteinExistence type="predicted"/>
<sequence length="44" mass="4759">MKGGVLLSKKKIMDIVLLVGSVLLTVAKAIVEQEKTQEDTDKTS</sequence>
<name>A0A0U1KZV5_9FIRM</name>
<keyword evidence="2" id="KW-1185">Reference proteome</keyword>
<organism evidence="1 2">
    <name type="scientific">Sporomusa ovata</name>
    <dbReference type="NCBI Taxonomy" id="2378"/>
    <lineage>
        <taxon>Bacteria</taxon>
        <taxon>Bacillati</taxon>
        <taxon>Bacillota</taxon>
        <taxon>Negativicutes</taxon>
        <taxon>Selenomonadales</taxon>
        <taxon>Sporomusaceae</taxon>
        <taxon>Sporomusa</taxon>
    </lineage>
</organism>
<dbReference type="EMBL" id="CTRP01000009">
    <property type="protein sequence ID" value="CQR72204.1"/>
    <property type="molecule type" value="Genomic_DNA"/>
</dbReference>
<reference evidence="2" key="1">
    <citation type="submission" date="2015-03" db="EMBL/GenBank/DDBJ databases">
        <authorList>
            <person name="Nijsse Bart"/>
        </authorList>
    </citation>
    <scope>NUCLEOTIDE SEQUENCE [LARGE SCALE GENOMIC DNA]</scope>
</reference>
<evidence type="ECO:0000313" key="2">
    <source>
        <dbReference type="Proteomes" id="UP000049855"/>
    </source>
</evidence>
<evidence type="ECO:0000313" key="1">
    <source>
        <dbReference type="EMBL" id="CQR72204.1"/>
    </source>
</evidence>
<dbReference type="Proteomes" id="UP000049855">
    <property type="component" value="Unassembled WGS sequence"/>
</dbReference>
<gene>
    <name evidence="1" type="ORF">SpAn4DRAFT_5093</name>
</gene>